<comment type="caution">
    <text evidence="2">The sequence shown here is derived from an EMBL/GenBank/DDBJ whole genome shotgun (WGS) entry which is preliminary data.</text>
</comment>
<sequence>MATTDDEDPTRAFLDQTVPRDDAWEGREPDDGPARPRHLQHPTEQDTVHAAKERRRATVKNVAWAAAPGAAFLAGAATAPDPEPEPEVDVADGVGDIGSAL</sequence>
<name>A0A1Q8CR46_9PSEU</name>
<feature type="compositionally biased region" description="Basic and acidic residues" evidence="1">
    <location>
        <begin position="41"/>
        <end position="51"/>
    </location>
</feature>
<dbReference type="EMBL" id="MSIE01000025">
    <property type="protein sequence ID" value="OLF16813.1"/>
    <property type="molecule type" value="Genomic_DNA"/>
</dbReference>
<evidence type="ECO:0000256" key="1">
    <source>
        <dbReference type="SAM" id="MobiDB-lite"/>
    </source>
</evidence>
<evidence type="ECO:0000313" key="3">
    <source>
        <dbReference type="Proteomes" id="UP000185596"/>
    </source>
</evidence>
<reference evidence="2 3" key="1">
    <citation type="submission" date="2016-12" db="EMBL/GenBank/DDBJ databases">
        <title>The draft genome sequence of Actinophytocola sp. 11-183.</title>
        <authorList>
            <person name="Wang W."/>
            <person name="Yuan L."/>
        </authorList>
    </citation>
    <scope>NUCLEOTIDE SEQUENCE [LARGE SCALE GENOMIC DNA]</scope>
    <source>
        <strain evidence="2 3">11-183</strain>
    </source>
</reference>
<keyword evidence="3" id="KW-1185">Reference proteome</keyword>
<feature type="region of interest" description="Disordered" evidence="1">
    <location>
        <begin position="76"/>
        <end position="101"/>
    </location>
</feature>
<feature type="compositionally biased region" description="Basic and acidic residues" evidence="1">
    <location>
        <begin position="18"/>
        <end position="34"/>
    </location>
</feature>
<dbReference type="STRING" id="1912961.BU204_15240"/>
<protein>
    <submittedName>
        <fullName evidence="2">Uncharacterized protein</fullName>
    </submittedName>
</protein>
<proteinExistence type="predicted"/>
<accession>A0A1Q8CR46</accession>
<dbReference type="Proteomes" id="UP000185596">
    <property type="component" value="Unassembled WGS sequence"/>
</dbReference>
<dbReference type="OrthoDB" id="3700739at2"/>
<organism evidence="2 3">
    <name type="scientific">Actinophytocola xanthii</name>
    <dbReference type="NCBI Taxonomy" id="1912961"/>
    <lineage>
        <taxon>Bacteria</taxon>
        <taxon>Bacillati</taxon>
        <taxon>Actinomycetota</taxon>
        <taxon>Actinomycetes</taxon>
        <taxon>Pseudonocardiales</taxon>
        <taxon>Pseudonocardiaceae</taxon>
    </lineage>
</organism>
<evidence type="ECO:0000313" key="2">
    <source>
        <dbReference type="EMBL" id="OLF16813.1"/>
    </source>
</evidence>
<gene>
    <name evidence="2" type="ORF">BU204_15240</name>
</gene>
<feature type="region of interest" description="Disordered" evidence="1">
    <location>
        <begin position="1"/>
        <end position="56"/>
    </location>
</feature>
<dbReference type="RefSeq" id="WP_075126324.1">
    <property type="nucleotide sequence ID" value="NZ_MSIE01000025.1"/>
</dbReference>
<dbReference type="AlphaFoldDB" id="A0A1Q8CR46"/>